<dbReference type="RefSeq" id="WP_310575849.1">
    <property type="nucleotide sequence ID" value="NZ_JAVKPK010000029.1"/>
</dbReference>
<keyword evidence="2" id="KW-1185">Reference proteome</keyword>
<sequence length="218" mass="24255">MASVKSYIAITETGRIEGKGRQEYVFSCPSSLSLSFAVWLVDDYTQKEPLGEVRVMLNGEKITTVKALKNLSGYHTFSGLPKGTYTLSVKSEFYFSEERIVDTSSFVNSKEPVVEIVLKPKPLYPFPDRITLLRGLLDPLVPEPDLLAGITIKAISKSTGREILGIPDEKGEFVLYFREIINRKAEIILEIKGEGIEKTLPVLIEEAKSIFAGVIKIP</sequence>
<protein>
    <recommendedName>
        <fullName evidence="3">Carboxypeptidase regulatory-like domain-containing protein</fullName>
    </recommendedName>
</protein>
<evidence type="ECO:0000313" key="1">
    <source>
        <dbReference type="EMBL" id="MDR7665823.1"/>
    </source>
</evidence>
<name>A0ABU2D1G2_9EURY</name>
<dbReference type="Proteomes" id="UP001246244">
    <property type="component" value="Unassembled WGS sequence"/>
</dbReference>
<comment type="caution">
    <text evidence="1">The sequence shown here is derived from an EMBL/GenBank/DDBJ whole genome shotgun (WGS) entry which is preliminary data.</text>
</comment>
<dbReference type="EMBL" id="JAVKPK010000029">
    <property type="protein sequence ID" value="MDR7665823.1"/>
    <property type="molecule type" value="Genomic_DNA"/>
</dbReference>
<evidence type="ECO:0008006" key="3">
    <source>
        <dbReference type="Google" id="ProtNLM"/>
    </source>
</evidence>
<reference evidence="2" key="1">
    <citation type="submission" date="2023-07" db="EMBL/GenBank/DDBJ databases">
        <title>Whole-genome sequencing of a new Methanosarcina sp. Z-7115.</title>
        <authorList>
            <person name="Zhilina T.N."/>
            <person name="Merkel A.Y."/>
        </authorList>
    </citation>
    <scope>NUCLEOTIDE SEQUENCE [LARGE SCALE GENOMIC DNA]</scope>
    <source>
        <strain evidence="2">Z-7115</strain>
    </source>
</reference>
<gene>
    <name evidence="1" type="ORF">RG963_08565</name>
</gene>
<evidence type="ECO:0000313" key="2">
    <source>
        <dbReference type="Proteomes" id="UP001246244"/>
    </source>
</evidence>
<organism evidence="1 2">
    <name type="scientific">Methanosarcina baikalica</name>
    <dbReference type="NCBI Taxonomy" id="3073890"/>
    <lineage>
        <taxon>Archaea</taxon>
        <taxon>Methanobacteriati</taxon>
        <taxon>Methanobacteriota</taxon>
        <taxon>Stenosarchaea group</taxon>
        <taxon>Methanomicrobia</taxon>
        <taxon>Methanosarcinales</taxon>
        <taxon>Methanosarcinaceae</taxon>
        <taxon>Methanosarcina</taxon>
    </lineage>
</organism>
<accession>A0ABU2D1G2</accession>
<proteinExistence type="predicted"/>